<proteinExistence type="predicted"/>
<protein>
    <submittedName>
        <fullName evidence="1">Uncharacterized protein</fullName>
    </submittedName>
</protein>
<gene>
    <name evidence="1" type="ORF">X798_03571</name>
</gene>
<dbReference type="AlphaFoldDB" id="A0A238BXF5"/>
<sequence>MLIHPLATIKRNSIVSYFPHPDTDLRQIYPTHQAVFSKKLEVISKEADLKGESDTAYLSNYIGKAIDYNYQTDVFLHLNL</sequence>
<keyword evidence="2" id="KW-1185">Reference proteome</keyword>
<dbReference type="EMBL" id="KZ269994">
    <property type="protein sequence ID" value="OZC09410.1"/>
    <property type="molecule type" value="Genomic_DNA"/>
</dbReference>
<reference evidence="1 2" key="1">
    <citation type="submission" date="2015-12" db="EMBL/GenBank/DDBJ databases">
        <title>Draft genome of the nematode, Onchocerca flexuosa.</title>
        <authorList>
            <person name="Mitreva M."/>
        </authorList>
    </citation>
    <scope>NUCLEOTIDE SEQUENCE [LARGE SCALE GENOMIC DNA]</scope>
    <source>
        <strain evidence="1">Red Deer</strain>
    </source>
</reference>
<evidence type="ECO:0000313" key="2">
    <source>
        <dbReference type="Proteomes" id="UP000242913"/>
    </source>
</evidence>
<organism evidence="1 2">
    <name type="scientific">Onchocerca flexuosa</name>
    <dbReference type="NCBI Taxonomy" id="387005"/>
    <lineage>
        <taxon>Eukaryota</taxon>
        <taxon>Metazoa</taxon>
        <taxon>Ecdysozoa</taxon>
        <taxon>Nematoda</taxon>
        <taxon>Chromadorea</taxon>
        <taxon>Rhabditida</taxon>
        <taxon>Spirurina</taxon>
        <taxon>Spiruromorpha</taxon>
        <taxon>Filarioidea</taxon>
        <taxon>Onchocercidae</taxon>
        <taxon>Onchocerca</taxon>
    </lineage>
</organism>
<evidence type="ECO:0000313" key="1">
    <source>
        <dbReference type="EMBL" id="OZC09410.1"/>
    </source>
</evidence>
<name>A0A238BXF5_9BILA</name>
<dbReference type="Proteomes" id="UP000242913">
    <property type="component" value="Unassembled WGS sequence"/>
</dbReference>
<accession>A0A238BXF5</accession>